<organism evidence="1 2">
    <name type="scientific">Nyctereutes procyonoides</name>
    <name type="common">Raccoon dog</name>
    <name type="synonym">Canis procyonoides</name>
    <dbReference type="NCBI Taxonomy" id="34880"/>
    <lineage>
        <taxon>Eukaryota</taxon>
        <taxon>Metazoa</taxon>
        <taxon>Chordata</taxon>
        <taxon>Craniata</taxon>
        <taxon>Vertebrata</taxon>
        <taxon>Euteleostomi</taxon>
        <taxon>Mammalia</taxon>
        <taxon>Eutheria</taxon>
        <taxon>Laurasiatheria</taxon>
        <taxon>Carnivora</taxon>
        <taxon>Caniformia</taxon>
        <taxon>Canidae</taxon>
        <taxon>Nyctereutes</taxon>
    </lineage>
</organism>
<sequence length="228" mass="26648">MQNNEIIKPAKHFSELEKTILLALVENEARTTALKQHTWQALGHEYNSQPSENIKARTKKIMAHERREKVKRSVSPLLSTHVLKEKMASMLPGQLYFLRSPPDEEPEYHPDNAAQESFASSYIFQCEGTSHLNPRVHLSESQPINTPGAKPGRCFKKMHEEEHHQQMSILQLQLIQMNEVHVAKIQQIERDIKMEVLNKKKMYWERKLQTFTKEWPVSSFNWPFPNSP</sequence>
<comment type="caution">
    <text evidence="1">The sequence shown here is derived from an EMBL/GenBank/DDBJ whole genome shotgun (WGS) entry which is preliminary data.</text>
</comment>
<proteinExistence type="predicted"/>
<dbReference type="PANTHER" id="PTHR21632:SF2">
    <property type="entry name" value="MYB_SANT-LIKE DNA-BINDING DOMAIN-CONTAINING PROTEIN 3"/>
    <property type="match status" value="1"/>
</dbReference>
<evidence type="ECO:0000313" key="1">
    <source>
        <dbReference type="EMBL" id="CAD7683674.1"/>
    </source>
</evidence>
<reference evidence="1" key="1">
    <citation type="submission" date="2020-12" db="EMBL/GenBank/DDBJ databases">
        <authorList>
            <consortium name="Molecular Ecology Group"/>
        </authorList>
    </citation>
    <scope>NUCLEOTIDE SEQUENCE</scope>
    <source>
        <strain evidence="1">TBG_1078</strain>
    </source>
</reference>
<keyword evidence="2" id="KW-1185">Reference proteome</keyword>
<name>A0A811Z7K7_NYCPR</name>
<dbReference type="EMBL" id="CAJHUB010000755">
    <property type="protein sequence ID" value="CAD7683674.1"/>
    <property type="molecule type" value="Genomic_DNA"/>
</dbReference>
<evidence type="ECO:0000313" key="2">
    <source>
        <dbReference type="Proteomes" id="UP000645828"/>
    </source>
</evidence>
<dbReference type="AlphaFoldDB" id="A0A811Z7K7"/>
<gene>
    <name evidence="1" type="ORF">NYPRO_LOCUS16466</name>
</gene>
<accession>A0A811Z7K7</accession>
<dbReference type="PANTHER" id="PTHR21632">
    <property type="entry name" value="REGULATORY PROTEIN ZESTE"/>
    <property type="match status" value="1"/>
</dbReference>
<dbReference type="Proteomes" id="UP000645828">
    <property type="component" value="Unassembled WGS sequence"/>
</dbReference>
<protein>
    <submittedName>
        <fullName evidence="1">(raccoon dog) hypothetical protein</fullName>
    </submittedName>
</protein>